<dbReference type="Pfam" id="PF07690">
    <property type="entry name" value="MFS_1"/>
    <property type="match status" value="1"/>
</dbReference>
<comment type="subcellular location">
    <subcellularLocation>
        <location evidence="1">Membrane</location>
        <topology evidence="1">Multi-pass membrane protein</topology>
    </subcellularLocation>
</comment>
<proteinExistence type="predicted"/>
<feature type="transmembrane region" description="Helical" evidence="2">
    <location>
        <begin position="105"/>
        <end position="123"/>
    </location>
</feature>
<dbReference type="SUPFAM" id="SSF103473">
    <property type="entry name" value="MFS general substrate transporter"/>
    <property type="match status" value="1"/>
</dbReference>
<dbReference type="GO" id="GO:0022857">
    <property type="term" value="F:transmembrane transporter activity"/>
    <property type="evidence" value="ECO:0007669"/>
    <property type="project" value="InterPro"/>
</dbReference>
<dbReference type="PROSITE" id="PS50850">
    <property type="entry name" value="MFS"/>
    <property type="match status" value="1"/>
</dbReference>
<evidence type="ECO:0000256" key="2">
    <source>
        <dbReference type="SAM" id="Phobius"/>
    </source>
</evidence>
<feature type="domain" description="Major facilitator superfamily (MFS) profile" evidence="3">
    <location>
        <begin position="1"/>
        <end position="175"/>
    </location>
</feature>
<keyword evidence="2" id="KW-1133">Transmembrane helix</keyword>
<dbReference type="InterPro" id="IPR036259">
    <property type="entry name" value="MFS_trans_sf"/>
</dbReference>
<dbReference type="PANTHER" id="PTHR45757:SF11">
    <property type="entry name" value="MAJOR FACILITATOR SUPERFAMILY (MFS) PROFILE DOMAIN-CONTAINING PROTEIN"/>
    <property type="match status" value="1"/>
</dbReference>
<protein>
    <submittedName>
        <fullName evidence="5">Major facilitator superfamily (MFS) profile domain-containing protein</fullName>
    </submittedName>
</protein>
<keyword evidence="4" id="KW-1185">Reference proteome</keyword>
<dbReference type="InterPro" id="IPR020846">
    <property type="entry name" value="MFS_dom"/>
</dbReference>
<dbReference type="WBParaSite" id="PSU_v2.g579.t1">
    <property type="protein sequence ID" value="PSU_v2.g579.t1"/>
    <property type="gene ID" value="PSU_v2.g579"/>
</dbReference>
<feature type="transmembrane region" description="Helical" evidence="2">
    <location>
        <begin position="35"/>
        <end position="59"/>
    </location>
</feature>
<evidence type="ECO:0000313" key="4">
    <source>
        <dbReference type="Proteomes" id="UP000887577"/>
    </source>
</evidence>
<dbReference type="Proteomes" id="UP000887577">
    <property type="component" value="Unplaced"/>
</dbReference>
<dbReference type="PANTHER" id="PTHR45757">
    <property type="entry name" value="PROTEIN CBG23364-RELATED"/>
    <property type="match status" value="1"/>
</dbReference>
<dbReference type="GO" id="GO:0016020">
    <property type="term" value="C:membrane"/>
    <property type="evidence" value="ECO:0007669"/>
    <property type="project" value="UniProtKB-SubCell"/>
</dbReference>
<evidence type="ECO:0000259" key="3">
    <source>
        <dbReference type="PROSITE" id="PS50850"/>
    </source>
</evidence>
<evidence type="ECO:0000256" key="1">
    <source>
        <dbReference type="ARBA" id="ARBA00004141"/>
    </source>
</evidence>
<dbReference type="AlphaFoldDB" id="A0A914Z1M1"/>
<accession>A0A914Z1M1</accession>
<reference evidence="5" key="1">
    <citation type="submission" date="2022-11" db="UniProtKB">
        <authorList>
            <consortium name="WormBaseParasite"/>
        </authorList>
    </citation>
    <scope>IDENTIFICATION</scope>
</reference>
<keyword evidence="2" id="KW-0812">Transmembrane</keyword>
<feature type="transmembrane region" description="Helical" evidence="2">
    <location>
        <begin position="12"/>
        <end position="29"/>
    </location>
</feature>
<sequence length="175" mass="19462">MTIINKIGGRMTFTLYGFISGIATILLPLCAKYSFAAVVFVRFLQGVGYGMSFVSVGYVSSSWSPMESRGLFLTVLTMFYQISSLTAAPSAGLFCTSEYGWQGMYFLQGISTIIVFSIFFLIYTDRPRTNKFVSETEASYIEGPEPMLLNDRELPTIPYYEALTDPAIIGTLIFI</sequence>
<dbReference type="InterPro" id="IPR011701">
    <property type="entry name" value="MFS"/>
</dbReference>
<dbReference type="Gene3D" id="1.20.1250.20">
    <property type="entry name" value="MFS general substrate transporter like domains"/>
    <property type="match status" value="1"/>
</dbReference>
<organism evidence="4 5">
    <name type="scientific">Panagrolaimus superbus</name>
    <dbReference type="NCBI Taxonomy" id="310955"/>
    <lineage>
        <taxon>Eukaryota</taxon>
        <taxon>Metazoa</taxon>
        <taxon>Ecdysozoa</taxon>
        <taxon>Nematoda</taxon>
        <taxon>Chromadorea</taxon>
        <taxon>Rhabditida</taxon>
        <taxon>Tylenchina</taxon>
        <taxon>Panagrolaimomorpha</taxon>
        <taxon>Panagrolaimoidea</taxon>
        <taxon>Panagrolaimidae</taxon>
        <taxon>Panagrolaimus</taxon>
    </lineage>
</organism>
<feature type="transmembrane region" description="Helical" evidence="2">
    <location>
        <begin position="71"/>
        <end position="93"/>
    </location>
</feature>
<name>A0A914Z1M1_9BILA</name>
<evidence type="ECO:0000313" key="5">
    <source>
        <dbReference type="WBParaSite" id="PSU_v2.g579.t1"/>
    </source>
</evidence>
<keyword evidence="2" id="KW-0472">Membrane</keyword>